<gene>
    <name evidence="1" type="ordered locus">VS_1338</name>
</gene>
<name>B7VNC5_VIBA3</name>
<dbReference type="AlphaFoldDB" id="B7VNC5"/>
<protein>
    <recommendedName>
        <fullName evidence="3">Type VI secretion system tip protein VgrG</fullName>
    </recommendedName>
</protein>
<evidence type="ECO:0008006" key="3">
    <source>
        <dbReference type="Google" id="ProtNLM"/>
    </source>
</evidence>
<accession>B7VNC5</accession>
<dbReference type="HOGENOM" id="CLU_1371727_0_0_6"/>
<dbReference type="Proteomes" id="UP000009100">
    <property type="component" value="Chromosome 1"/>
</dbReference>
<evidence type="ECO:0000313" key="2">
    <source>
        <dbReference type="Proteomes" id="UP000009100"/>
    </source>
</evidence>
<dbReference type="EMBL" id="FM954972">
    <property type="protein sequence ID" value="CAV18488.1"/>
    <property type="molecule type" value="Genomic_DNA"/>
</dbReference>
<reference evidence="1 2" key="1">
    <citation type="submission" date="2009-02" db="EMBL/GenBank/DDBJ databases">
        <title>Vibrio splendidus str. LGP32 complete genome.</title>
        <authorList>
            <person name="Mazel D."/>
            <person name="Le Roux F."/>
        </authorList>
    </citation>
    <scope>NUCLEOTIDE SEQUENCE [LARGE SCALE GENOMIC DNA]</scope>
    <source>
        <strain evidence="1 2">LGP32</strain>
    </source>
</reference>
<organism evidence="1 2">
    <name type="scientific">Vibrio atlanticus (strain LGP32)</name>
    <name type="common">Vibrio splendidus (strain Mel32)</name>
    <dbReference type="NCBI Taxonomy" id="575788"/>
    <lineage>
        <taxon>Bacteria</taxon>
        <taxon>Pseudomonadati</taxon>
        <taxon>Pseudomonadota</taxon>
        <taxon>Gammaproteobacteria</taxon>
        <taxon>Vibrionales</taxon>
        <taxon>Vibrionaceae</taxon>
        <taxon>Vibrio</taxon>
    </lineage>
</organism>
<evidence type="ECO:0000313" key="1">
    <source>
        <dbReference type="EMBL" id="CAV18488.1"/>
    </source>
</evidence>
<dbReference type="STRING" id="575788.VS_1338"/>
<sequence>MTDNFSPSASAIVAKDSKSNEHAVSDFAISEYLSKPFKIELTLISKNFSIDDQLGQKLSITRFINDTNNQAATRVFNGIVTQVQLLGMDSNLQYSSYRITLRPWFWLLIHTHSFRVYQNQSTKDIVSDVLTQAGFSGSFKAGTMPSSKREYCVQYDESDFDFVTRLLAEEGVHYFFQRSYFPTQRLRSRDDATGRSEPL</sequence>
<proteinExistence type="predicted"/>
<dbReference type="Gene3D" id="2.30.110.50">
    <property type="match status" value="1"/>
</dbReference>
<dbReference type="Pfam" id="PF05954">
    <property type="entry name" value="Phage_GPD"/>
    <property type="match status" value="1"/>
</dbReference>
<dbReference type="eggNOG" id="COG3501">
    <property type="taxonomic scope" value="Bacteria"/>
</dbReference>
<dbReference type="SUPFAM" id="SSF69279">
    <property type="entry name" value="Phage tail proteins"/>
    <property type="match status" value="1"/>
</dbReference>
<dbReference type="KEGG" id="vsp:VS_1338"/>